<dbReference type="EMBL" id="JANGSQ010000094">
    <property type="protein sequence ID" value="MCW4590114.1"/>
    <property type="molecule type" value="Genomic_DNA"/>
</dbReference>
<evidence type="ECO:0000313" key="4">
    <source>
        <dbReference type="Proteomes" id="UP001526337"/>
    </source>
</evidence>
<dbReference type="RefSeq" id="WP_110912571.1">
    <property type="nucleotide sequence ID" value="NZ_JABJWD010000056.1"/>
</dbReference>
<organism evidence="3 4">
    <name type="scientific">Gluconacetobacter entanii</name>
    <dbReference type="NCBI Taxonomy" id="108528"/>
    <lineage>
        <taxon>Bacteria</taxon>
        <taxon>Pseudomonadati</taxon>
        <taxon>Pseudomonadota</taxon>
        <taxon>Alphaproteobacteria</taxon>
        <taxon>Acetobacterales</taxon>
        <taxon>Acetobacteraceae</taxon>
        <taxon>Gluconacetobacter</taxon>
    </lineage>
</organism>
<keyword evidence="4" id="KW-1185">Reference proteome</keyword>
<accession>A0ABT3K3W7</accession>
<reference evidence="3 4" key="1">
    <citation type="submission" date="2022-07" db="EMBL/GenBank/DDBJ databases">
        <title>Genome stability of Gluconacetobacter entanii AV429.</title>
        <authorList>
            <person name="Trcek J."/>
            <person name="Cepec E."/>
        </authorList>
    </citation>
    <scope>NUCLEOTIDE SEQUENCE [LARGE SCALE GENOMIC DNA]</scope>
    <source>
        <strain evidence="3 4">AV429_2022</strain>
    </source>
</reference>
<proteinExistence type="predicted"/>
<keyword evidence="2" id="KW-0472">Membrane</keyword>
<keyword evidence="2" id="KW-0812">Transmembrane</keyword>
<evidence type="ECO:0000256" key="1">
    <source>
        <dbReference type="SAM" id="MobiDB-lite"/>
    </source>
</evidence>
<feature type="transmembrane region" description="Helical" evidence="2">
    <location>
        <begin position="32"/>
        <end position="52"/>
    </location>
</feature>
<keyword evidence="2" id="KW-1133">Transmembrane helix</keyword>
<evidence type="ECO:0000313" key="3">
    <source>
        <dbReference type="EMBL" id="MCW4590114.1"/>
    </source>
</evidence>
<evidence type="ECO:0000256" key="2">
    <source>
        <dbReference type="SAM" id="Phobius"/>
    </source>
</evidence>
<gene>
    <name evidence="3" type="ORF">NO263_05900</name>
</gene>
<sequence length="61" mass="6640">MSNNFKKSGEPPPLADKSLKPPFGTPLERRNAMLTTMMVILFLAGIALGCLFSPQIPLPKI</sequence>
<name>A0ABT3K3W7_9PROT</name>
<protein>
    <submittedName>
        <fullName evidence="3">Uncharacterized protein</fullName>
    </submittedName>
</protein>
<dbReference type="Proteomes" id="UP001526337">
    <property type="component" value="Unassembled WGS sequence"/>
</dbReference>
<feature type="region of interest" description="Disordered" evidence="1">
    <location>
        <begin position="1"/>
        <end position="25"/>
    </location>
</feature>
<comment type="caution">
    <text evidence="3">The sequence shown here is derived from an EMBL/GenBank/DDBJ whole genome shotgun (WGS) entry which is preliminary data.</text>
</comment>